<evidence type="ECO:0000256" key="14">
    <source>
        <dbReference type="ARBA" id="ARBA00023295"/>
    </source>
</evidence>
<keyword evidence="5" id="KW-0479">Metal-binding</keyword>
<dbReference type="InterPro" id="IPR000214">
    <property type="entry name" value="Znf_DNA_glyclase/AP_lyase"/>
</dbReference>
<dbReference type="InterPro" id="IPR010663">
    <property type="entry name" value="Znf_FPG/IleRS"/>
</dbReference>
<comment type="similarity">
    <text evidence="3">Belongs to the FPG family.</text>
</comment>
<gene>
    <name evidence="19" type="ORF">UY02_C0046G0010</name>
</gene>
<comment type="subunit">
    <text evidence="4">Monomer.</text>
</comment>
<evidence type="ECO:0000256" key="15">
    <source>
        <dbReference type="ARBA" id="ARBA00044632"/>
    </source>
</evidence>
<dbReference type="EMBL" id="LCOK01000046">
    <property type="protein sequence ID" value="KKU75621.1"/>
    <property type="molecule type" value="Genomic_DNA"/>
</dbReference>
<dbReference type="PROSITE" id="PS51066">
    <property type="entry name" value="ZF_FPG_2"/>
    <property type="match status" value="1"/>
</dbReference>
<name>A0A0G1T1F1_9BACT</name>
<dbReference type="PANTHER" id="PTHR22993:SF9">
    <property type="entry name" value="FORMAMIDOPYRIMIDINE-DNA GLYCOSYLASE"/>
    <property type="match status" value="1"/>
</dbReference>
<dbReference type="GO" id="GO:0034039">
    <property type="term" value="F:8-oxo-7,8-dihydroguanine DNA N-glycosylase activity"/>
    <property type="evidence" value="ECO:0007669"/>
    <property type="project" value="TreeGrafter"/>
</dbReference>
<evidence type="ECO:0000256" key="11">
    <source>
        <dbReference type="ARBA" id="ARBA00023204"/>
    </source>
</evidence>
<dbReference type="FunFam" id="1.10.8.50:FF:000003">
    <property type="entry name" value="Formamidopyrimidine-DNA glycosylase"/>
    <property type="match status" value="1"/>
</dbReference>
<organism evidence="19 20">
    <name type="scientific">Candidatus Giovannonibacteria bacterium GW2011_GWB1_47_6b</name>
    <dbReference type="NCBI Taxonomy" id="1618655"/>
    <lineage>
        <taxon>Bacteria</taxon>
        <taxon>Candidatus Giovannoniibacteriota</taxon>
    </lineage>
</organism>
<accession>A0A0G1T1F1</accession>
<dbReference type="SUPFAM" id="SSF57716">
    <property type="entry name" value="Glucocorticoid receptor-like (DNA-binding domain)"/>
    <property type="match status" value="1"/>
</dbReference>
<feature type="domain" description="FPG-type" evidence="17">
    <location>
        <begin position="257"/>
        <end position="291"/>
    </location>
</feature>
<feature type="domain" description="Formamidopyrimidine-DNA glycosylase catalytic" evidence="18">
    <location>
        <begin position="2"/>
        <end position="132"/>
    </location>
</feature>
<dbReference type="InterPro" id="IPR020629">
    <property type="entry name" value="FPG_Glyclase"/>
</dbReference>
<keyword evidence="11" id="KW-0234">DNA repair</keyword>
<keyword evidence="10" id="KW-0238">DNA-binding</keyword>
<evidence type="ECO:0000256" key="10">
    <source>
        <dbReference type="ARBA" id="ARBA00023125"/>
    </source>
</evidence>
<keyword evidence="7 16" id="KW-0863">Zinc-finger</keyword>
<dbReference type="NCBIfam" id="NF002211">
    <property type="entry name" value="PRK01103.1"/>
    <property type="match status" value="1"/>
</dbReference>
<evidence type="ECO:0000256" key="16">
    <source>
        <dbReference type="PROSITE-ProRule" id="PRU00391"/>
    </source>
</evidence>
<evidence type="ECO:0000256" key="3">
    <source>
        <dbReference type="ARBA" id="ARBA00009409"/>
    </source>
</evidence>
<evidence type="ECO:0000256" key="2">
    <source>
        <dbReference type="ARBA" id="ARBA00001947"/>
    </source>
</evidence>
<evidence type="ECO:0000256" key="12">
    <source>
        <dbReference type="ARBA" id="ARBA00023239"/>
    </source>
</evidence>
<evidence type="ECO:0000256" key="5">
    <source>
        <dbReference type="ARBA" id="ARBA00022723"/>
    </source>
</evidence>
<proteinExistence type="inferred from homology"/>
<dbReference type="AlphaFoldDB" id="A0A0G1T1F1"/>
<dbReference type="PROSITE" id="PS01242">
    <property type="entry name" value="ZF_FPG_1"/>
    <property type="match status" value="1"/>
</dbReference>
<keyword evidence="9" id="KW-0862">Zinc</keyword>
<dbReference type="Gene3D" id="1.10.8.50">
    <property type="match status" value="1"/>
</dbReference>
<dbReference type="Proteomes" id="UP000034682">
    <property type="component" value="Unassembled WGS sequence"/>
</dbReference>
<keyword evidence="13" id="KW-0511">Multifunctional enzyme</keyword>
<evidence type="ECO:0000256" key="9">
    <source>
        <dbReference type="ARBA" id="ARBA00022833"/>
    </source>
</evidence>
<evidence type="ECO:0000256" key="1">
    <source>
        <dbReference type="ARBA" id="ARBA00001668"/>
    </source>
</evidence>
<dbReference type="PANTHER" id="PTHR22993">
    <property type="entry name" value="FORMAMIDOPYRIMIDINE-DNA GLYCOSYLASE"/>
    <property type="match status" value="1"/>
</dbReference>
<comment type="cofactor">
    <cofactor evidence="2">
        <name>Zn(2+)</name>
        <dbReference type="ChEBI" id="CHEBI:29105"/>
    </cofactor>
</comment>
<dbReference type="InterPro" id="IPR035937">
    <property type="entry name" value="FPG_N"/>
</dbReference>
<keyword evidence="12" id="KW-0456">Lyase</keyword>
<evidence type="ECO:0000256" key="6">
    <source>
        <dbReference type="ARBA" id="ARBA00022763"/>
    </source>
</evidence>
<dbReference type="SMART" id="SM00898">
    <property type="entry name" value="Fapy_DNA_glyco"/>
    <property type="match status" value="1"/>
</dbReference>
<dbReference type="GO" id="GO:0140078">
    <property type="term" value="F:class I DNA-(apurinic or apyrimidinic site) endonuclease activity"/>
    <property type="evidence" value="ECO:0007669"/>
    <property type="project" value="UniProtKB-EC"/>
</dbReference>
<evidence type="ECO:0000256" key="13">
    <source>
        <dbReference type="ARBA" id="ARBA00023268"/>
    </source>
</evidence>
<reference evidence="19 20" key="1">
    <citation type="journal article" date="2015" name="Nature">
        <title>rRNA introns, odd ribosomes, and small enigmatic genomes across a large radiation of phyla.</title>
        <authorList>
            <person name="Brown C.T."/>
            <person name="Hug L.A."/>
            <person name="Thomas B.C."/>
            <person name="Sharon I."/>
            <person name="Castelle C.J."/>
            <person name="Singh A."/>
            <person name="Wilkins M.J."/>
            <person name="Williams K.H."/>
            <person name="Banfield J.F."/>
        </authorList>
    </citation>
    <scope>NUCLEOTIDE SEQUENCE [LARGE SCALE GENOMIC DNA]</scope>
</reference>
<comment type="catalytic activity">
    <reaction evidence="1">
        <text>Hydrolysis of DNA containing ring-opened 7-methylguanine residues, releasing 2,6-diamino-4-hydroxy-5-(N-methyl)formamidopyrimidine.</text>
        <dbReference type="EC" id="3.2.2.23"/>
    </reaction>
</comment>
<dbReference type="Pfam" id="PF01149">
    <property type="entry name" value="Fapy_DNA_glyco"/>
    <property type="match status" value="1"/>
</dbReference>
<protein>
    <submittedName>
        <fullName evidence="19">Formamidopyrimidine-DNA glycosylase</fullName>
    </submittedName>
</protein>
<keyword evidence="14" id="KW-0326">Glycosidase</keyword>
<comment type="catalytic activity">
    <reaction evidence="15">
        <text>2'-deoxyribonucleotide-(2'-deoxyribose 5'-phosphate)-2'-deoxyribonucleotide-DNA = a 3'-end 2'-deoxyribonucleotide-(2,3-dehydro-2,3-deoxyribose 5'-phosphate)-DNA + a 5'-end 5'-phospho-2'-deoxyribonucleoside-DNA + H(+)</text>
        <dbReference type="Rhea" id="RHEA:66592"/>
        <dbReference type="Rhea" id="RHEA-COMP:13180"/>
        <dbReference type="Rhea" id="RHEA-COMP:16897"/>
        <dbReference type="Rhea" id="RHEA-COMP:17067"/>
        <dbReference type="ChEBI" id="CHEBI:15378"/>
        <dbReference type="ChEBI" id="CHEBI:136412"/>
        <dbReference type="ChEBI" id="CHEBI:157695"/>
        <dbReference type="ChEBI" id="CHEBI:167181"/>
        <dbReference type="EC" id="4.2.99.18"/>
    </reaction>
</comment>
<dbReference type="SUPFAM" id="SSF46946">
    <property type="entry name" value="S13-like H2TH domain"/>
    <property type="match status" value="1"/>
</dbReference>
<dbReference type="GO" id="GO:0003684">
    <property type="term" value="F:damaged DNA binding"/>
    <property type="evidence" value="ECO:0007669"/>
    <property type="project" value="InterPro"/>
</dbReference>
<evidence type="ECO:0000259" key="18">
    <source>
        <dbReference type="PROSITE" id="PS51068"/>
    </source>
</evidence>
<dbReference type="PROSITE" id="PS51068">
    <property type="entry name" value="FPG_CAT"/>
    <property type="match status" value="1"/>
</dbReference>
<evidence type="ECO:0000313" key="19">
    <source>
        <dbReference type="EMBL" id="KKU75621.1"/>
    </source>
</evidence>
<dbReference type="SUPFAM" id="SSF81624">
    <property type="entry name" value="N-terminal domain of MutM-like DNA repair proteins"/>
    <property type="match status" value="1"/>
</dbReference>
<evidence type="ECO:0000256" key="8">
    <source>
        <dbReference type="ARBA" id="ARBA00022801"/>
    </source>
</evidence>
<dbReference type="InterPro" id="IPR012319">
    <property type="entry name" value="FPG_cat"/>
</dbReference>
<evidence type="ECO:0000256" key="4">
    <source>
        <dbReference type="ARBA" id="ARBA00011245"/>
    </source>
</evidence>
<sequence>MPELPEVQTVVNDLNKKVIGRKITGAWFDWPKVIKAPRPAAFERFLKSERILRAKRRGKNILIYLSGNKLLLVHQKMTGHMLVGKWKVEKNKRPEPIEPRALITDPYNKYVHLILYLDNGKMLALSDLRKFAKVIAGPVSQIENLPELKKLGPDALDPKFQYVAFKKTIGSEGRKIHQVLMDQEVIAGIGNIYSSDILWMAKVHPFKSAKKLSEKELKAIWQAIHKVLPRALKLRGTSVSDFRDTAGEKGKYGNVLLAYRREGEPCRRCKTKIVRKKLGGRSAHFCPSCQKL</sequence>
<dbReference type="Pfam" id="PF06827">
    <property type="entry name" value="zf-FPG_IleRS"/>
    <property type="match status" value="1"/>
</dbReference>
<dbReference type="InterPro" id="IPR015886">
    <property type="entry name" value="H2TH_FPG"/>
</dbReference>
<evidence type="ECO:0000256" key="7">
    <source>
        <dbReference type="ARBA" id="ARBA00022771"/>
    </source>
</evidence>
<dbReference type="SMART" id="SM01232">
    <property type="entry name" value="H2TH"/>
    <property type="match status" value="1"/>
</dbReference>
<dbReference type="Pfam" id="PF06831">
    <property type="entry name" value="H2TH"/>
    <property type="match status" value="1"/>
</dbReference>
<dbReference type="InterPro" id="IPR015887">
    <property type="entry name" value="DNA_glyclase_Znf_dom_DNA_BS"/>
</dbReference>
<comment type="caution">
    <text evidence="19">The sequence shown here is derived from an EMBL/GenBank/DDBJ whole genome shotgun (WGS) entry which is preliminary data.</text>
</comment>
<dbReference type="PATRIC" id="fig|1618655.3.peg.722"/>
<dbReference type="GO" id="GO:0006284">
    <property type="term" value="P:base-excision repair"/>
    <property type="evidence" value="ECO:0007669"/>
    <property type="project" value="InterPro"/>
</dbReference>
<dbReference type="InterPro" id="IPR010979">
    <property type="entry name" value="Ribosomal_uS13-like_H2TH"/>
</dbReference>
<evidence type="ECO:0000313" key="20">
    <source>
        <dbReference type="Proteomes" id="UP000034682"/>
    </source>
</evidence>
<dbReference type="NCBIfam" id="TIGR00577">
    <property type="entry name" value="fpg"/>
    <property type="match status" value="1"/>
</dbReference>
<keyword evidence="8" id="KW-0378">Hydrolase</keyword>
<keyword evidence="6" id="KW-0227">DNA damage</keyword>
<dbReference type="GO" id="GO:0008270">
    <property type="term" value="F:zinc ion binding"/>
    <property type="evidence" value="ECO:0007669"/>
    <property type="project" value="UniProtKB-KW"/>
</dbReference>
<dbReference type="Gene3D" id="3.20.190.10">
    <property type="entry name" value="MutM-like, N-terminal"/>
    <property type="match status" value="1"/>
</dbReference>
<dbReference type="CDD" id="cd08966">
    <property type="entry name" value="EcFpg-like_N"/>
    <property type="match status" value="1"/>
</dbReference>
<evidence type="ECO:0000259" key="17">
    <source>
        <dbReference type="PROSITE" id="PS51066"/>
    </source>
</evidence>